<accession>A0A6G0WSF5</accession>
<dbReference type="InterPro" id="IPR050791">
    <property type="entry name" value="Aldo-Keto_reductase"/>
</dbReference>
<keyword evidence="1" id="KW-0560">Oxidoreductase</keyword>
<dbReference type="PANTHER" id="PTHR43625:SF40">
    <property type="entry name" value="ALDO-KETO REDUCTASE YAKC [NADP(+)]"/>
    <property type="match status" value="1"/>
</dbReference>
<proteinExistence type="predicted"/>
<dbReference type="SUPFAM" id="SSF51430">
    <property type="entry name" value="NAD(P)-linked oxidoreductase"/>
    <property type="match status" value="1"/>
</dbReference>
<dbReference type="GO" id="GO:0016491">
    <property type="term" value="F:oxidoreductase activity"/>
    <property type="evidence" value="ECO:0007669"/>
    <property type="project" value="UniProtKB-KW"/>
</dbReference>
<evidence type="ECO:0000259" key="2">
    <source>
        <dbReference type="Pfam" id="PF00248"/>
    </source>
</evidence>
<dbReference type="AlphaFoldDB" id="A0A6G0WSF5"/>
<gene>
    <name evidence="3" type="ORF">Ae201684_012115</name>
</gene>
<dbReference type="PANTHER" id="PTHR43625">
    <property type="entry name" value="AFLATOXIN B1 ALDEHYDE REDUCTASE"/>
    <property type="match status" value="1"/>
</dbReference>
<dbReference type="VEuPathDB" id="FungiDB:AeMF1_006267"/>
<name>A0A6G0WSF5_9STRA</name>
<dbReference type="GO" id="GO:0005737">
    <property type="term" value="C:cytoplasm"/>
    <property type="evidence" value="ECO:0007669"/>
    <property type="project" value="TreeGrafter"/>
</dbReference>
<dbReference type="Gene3D" id="3.20.20.100">
    <property type="entry name" value="NADP-dependent oxidoreductase domain"/>
    <property type="match status" value="1"/>
</dbReference>
<reference evidence="3 4" key="1">
    <citation type="submission" date="2019-07" db="EMBL/GenBank/DDBJ databases">
        <title>Genomics analysis of Aphanomyces spp. identifies a new class of oomycete effector associated with host adaptation.</title>
        <authorList>
            <person name="Gaulin E."/>
        </authorList>
    </citation>
    <scope>NUCLEOTIDE SEQUENCE [LARGE SCALE GENOMIC DNA]</scope>
    <source>
        <strain evidence="3 4">ATCC 201684</strain>
    </source>
</reference>
<dbReference type="Proteomes" id="UP000481153">
    <property type="component" value="Unassembled WGS sequence"/>
</dbReference>
<protein>
    <recommendedName>
        <fullName evidence="2">NADP-dependent oxidoreductase domain-containing protein</fullName>
    </recommendedName>
</protein>
<evidence type="ECO:0000313" key="3">
    <source>
        <dbReference type="EMBL" id="KAF0730413.1"/>
    </source>
</evidence>
<dbReference type="CDD" id="cd19076">
    <property type="entry name" value="AKR_AKR13A_13D"/>
    <property type="match status" value="1"/>
</dbReference>
<dbReference type="InterPro" id="IPR036812">
    <property type="entry name" value="NAD(P)_OxRdtase_dom_sf"/>
</dbReference>
<feature type="domain" description="NADP-dependent oxidoreductase" evidence="2">
    <location>
        <begin position="25"/>
        <end position="312"/>
    </location>
</feature>
<comment type="caution">
    <text evidence="3">The sequence shown here is derived from an EMBL/GenBank/DDBJ whole genome shotgun (WGS) entry which is preliminary data.</text>
</comment>
<dbReference type="InterPro" id="IPR023210">
    <property type="entry name" value="NADP_OxRdtase_dom"/>
</dbReference>
<evidence type="ECO:0000313" key="4">
    <source>
        <dbReference type="Proteomes" id="UP000481153"/>
    </source>
</evidence>
<organism evidence="3 4">
    <name type="scientific">Aphanomyces euteiches</name>
    <dbReference type="NCBI Taxonomy" id="100861"/>
    <lineage>
        <taxon>Eukaryota</taxon>
        <taxon>Sar</taxon>
        <taxon>Stramenopiles</taxon>
        <taxon>Oomycota</taxon>
        <taxon>Saprolegniomycetes</taxon>
        <taxon>Saprolegniales</taxon>
        <taxon>Verrucalvaceae</taxon>
        <taxon>Aphanomyces</taxon>
    </lineage>
</organism>
<sequence>MVQVPQRPLCSQGLVCSAQGLGCMGMTAFYGNFDRAAQEEESLRTISKALELGINMLDTAWIYQSFGAGGGGNFTNEELVGKAIKQHGREKFVIATKFGLVPSAEGFKISGMEEVLRSQLADSLQRLGTDYIDLYYMHRMDPETPIEDTMRVLKSLVEEGKIKYIGLSECTPSELRRAHAIHPVTAIQMEWSLQSRDLEAAVVPVARELGVGIVAYSPMCRGFLTSIDTFDKLEENDFRRNLPRYSSNTLEQSKAKVARFFEIAKEKKCTPAQLALAWVHAQGPDVFPIPGTKSSTRIVENAEAVDIHLTPESGCGSSGRERCLGSREDCCLKSAEKMTFSKAVASTFEAATAAKSAAPEMAQSIRGVVMSITVGQDALPSWIRHGFYKTRQLLSSWCDGL</sequence>
<dbReference type="EMBL" id="VJMJ01000154">
    <property type="protein sequence ID" value="KAF0730413.1"/>
    <property type="molecule type" value="Genomic_DNA"/>
</dbReference>
<keyword evidence="4" id="KW-1185">Reference proteome</keyword>
<evidence type="ECO:0000256" key="1">
    <source>
        <dbReference type="ARBA" id="ARBA00023002"/>
    </source>
</evidence>
<dbReference type="Pfam" id="PF00248">
    <property type="entry name" value="Aldo_ket_red"/>
    <property type="match status" value="1"/>
</dbReference>